<reference evidence="2 3" key="1">
    <citation type="submission" date="2019-07" db="EMBL/GenBank/DDBJ databases">
        <title>Lentzea xizangensis sp. nov., isolated from Qinghai-Tibetan Plateau Soils.</title>
        <authorList>
            <person name="Huang J."/>
        </authorList>
    </citation>
    <scope>NUCLEOTIDE SEQUENCE [LARGE SCALE GENOMIC DNA]</scope>
    <source>
        <strain evidence="2 3">FXJ1.1311</strain>
    </source>
</reference>
<dbReference type="SUPFAM" id="SSF52980">
    <property type="entry name" value="Restriction endonuclease-like"/>
    <property type="match status" value="1"/>
</dbReference>
<dbReference type="RefSeq" id="WP_146353820.1">
    <property type="nucleotide sequence ID" value="NZ_VOBR01000013.1"/>
</dbReference>
<dbReference type="InterPro" id="IPR008538">
    <property type="entry name" value="Uma2"/>
</dbReference>
<dbReference type="InterPro" id="IPR011335">
    <property type="entry name" value="Restrct_endonuc-II-like"/>
</dbReference>
<accession>A0A563ER71</accession>
<dbReference type="CDD" id="cd06260">
    <property type="entry name" value="DUF820-like"/>
    <property type="match status" value="1"/>
</dbReference>
<dbReference type="PANTHER" id="PTHR35400">
    <property type="entry name" value="SLR1083 PROTEIN"/>
    <property type="match status" value="1"/>
</dbReference>
<dbReference type="Pfam" id="PF05685">
    <property type="entry name" value="Uma2"/>
    <property type="match status" value="1"/>
</dbReference>
<dbReference type="EMBL" id="VOBR01000013">
    <property type="protein sequence ID" value="TWP50197.1"/>
    <property type="molecule type" value="Genomic_DNA"/>
</dbReference>
<evidence type="ECO:0000313" key="3">
    <source>
        <dbReference type="Proteomes" id="UP000316639"/>
    </source>
</evidence>
<proteinExistence type="predicted"/>
<name>A0A563ER71_9PSEU</name>
<dbReference type="AlphaFoldDB" id="A0A563ER71"/>
<feature type="domain" description="Putative restriction endonuclease" evidence="1">
    <location>
        <begin position="15"/>
        <end position="156"/>
    </location>
</feature>
<keyword evidence="2" id="KW-0540">Nuclease</keyword>
<keyword evidence="2" id="KW-0255">Endonuclease</keyword>
<evidence type="ECO:0000313" key="2">
    <source>
        <dbReference type="EMBL" id="TWP50197.1"/>
    </source>
</evidence>
<sequence>MSKQTVNGWTLADLQAVPEDCKVEVLDGAPLVRASPLPVHQRMTRRFAAALESQLSDFWQLETNVSLLLADAPLDCLCPDVVVFGSQVSLNTRFVPGAEVLLVVEVAGARPETAAAYERAGIPHYWRFDDGALHTFALDRGAHVSTGVHSSLVETSLGTPVSIDLSSLA</sequence>
<gene>
    <name evidence="2" type="ORF">FKR81_21010</name>
</gene>
<dbReference type="Proteomes" id="UP000316639">
    <property type="component" value="Unassembled WGS sequence"/>
</dbReference>
<organism evidence="2 3">
    <name type="scientific">Lentzea tibetensis</name>
    <dbReference type="NCBI Taxonomy" id="2591470"/>
    <lineage>
        <taxon>Bacteria</taxon>
        <taxon>Bacillati</taxon>
        <taxon>Actinomycetota</taxon>
        <taxon>Actinomycetes</taxon>
        <taxon>Pseudonocardiales</taxon>
        <taxon>Pseudonocardiaceae</taxon>
        <taxon>Lentzea</taxon>
    </lineage>
</organism>
<dbReference type="PANTHER" id="PTHR35400:SF3">
    <property type="entry name" value="SLL1072 PROTEIN"/>
    <property type="match status" value="1"/>
</dbReference>
<comment type="caution">
    <text evidence="2">The sequence shown here is derived from an EMBL/GenBank/DDBJ whole genome shotgun (WGS) entry which is preliminary data.</text>
</comment>
<keyword evidence="3" id="KW-1185">Reference proteome</keyword>
<keyword evidence="2" id="KW-0378">Hydrolase</keyword>
<dbReference type="GO" id="GO:0004519">
    <property type="term" value="F:endonuclease activity"/>
    <property type="evidence" value="ECO:0007669"/>
    <property type="project" value="UniProtKB-KW"/>
</dbReference>
<evidence type="ECO:0000259" key="1">
    <source>
        <dbReference type="Pfam" id="PF05685"/>
    </source>
</evidence>
<dbReference type="OrthoDB" id="9799703at2"/>
<protein>
    <submittedName>
        <fullName evidence="2">Uma2 family endonuclease</fullName>
    </submittedName>
</protein>
<dbReference type="Gene3D" id="3.90.1570.10">
    <property type="entry name" value="tt1808, chain A"/>
    <property type="match status" value="1"/>
</dbReference>
<dbReference type="InterPro" id="IPR012296">
    <property type="entry name" value="Nuclease_put_TT1808"/>
</dbReference>